<dbReference type="PANTHER" id="PTHR44051:SF8">
    <property type="entry name" value="GLUTATHIONE S-TRANSFERASE GSTA"/>
    <property type="match status" value="1"/>
</dbReference>
<sequence>MMEQNSTITFSVEEEPRFHLLGTYTRYSSWTARVVTVLEYFRIPYKATYVLLADVNQPPSLTEYILIKTQVKKRSKNGLVPILTPLTFTPSLEINDSLSICEFLAESYPELELWPRDQYLRALARSAVAEMHSGFGEIRNSYHTNFVAKYDGDVAVTGQARKEIERLLSLWDQARNATRERSEAVGDKDDGFLFGKFGIADAFFWPVLWRFRTYNLPLNTASPEALAWIKRMWSDPTLKRLGKDYFKQAQNPDTAILKYDDIFKDVPGIRYGLFEEDWGFEH</sequence>
<organism evidence="3 4">
    <name type="scientific">Oculimacula yallundae</name>
    <dbReference type="NCBI Taxonomy" id="86028"/>
    <lineage>
        <taxon>Eukaryota</taxon>
        <taxon>Fungi</taxon>
        <taxon>Dikarya</taxon>
        <taxon>Ascomycota</taxon>
        <taxon>Pezizomycotina</taxon>
        <taxon>Leotiomycetes</taxon>
        <taxon>Helotiales</taxon>
        <taxon>Ploettnerulaceae</taxon>
        <taxon>Oculimacula</taxon>
    </lineage>
</organism>
<dbReference type="Proteomes" id="UP001595075">
    <property type="component" value="Unassembled WGS sequence"/>
</dbReference>
<comment type="similarity">
    <text evidence="1">Belongs to the GST superfamily.</text>
</comment>
<dbReference type="PANTHER" id="PTHR44051">
    <property type="entry name" value="GLUTATHIONE S-TRANSFERASE-RELATED"/>
    <property type="match status" value="1"/>
</dbReference>
<dbReference type="InterPro" id="IPR036282">
    <property type="entry name" value="Glutathione-S-Trfase_C_sf"/>
</dbReference>
<dbReference type="CDD" id="cd03194">
    <property type="entry name" value="GST_C_3"/>
    <property type="match status" value="1"/>
</dbReference>
<dbReference type="EMBL" id="JAZHXI010000018">
    <property type="protein sequence ID" value="KAL2061862.1"/>
    <property type="molecule type" value="Genomic_DNA"/>
</dbReference>
<dbReference type="InterPro" id="IPR004045">
    <property type="entry name" value="Glutathione_S-Trfase_N"/>
</dbReference>
<protein>
    <recommendedName>
        <fullName evidence="2">GST C-terminal domain-containing protein</fullName>
    </recommendedName>
</protein>
<dbReference type="InterPro" id="IPR010987">
    <property type="entry name" value="Glutathione-S-Trfase_C-like"/>
</dbReference>
<reference evidence="3 4" key="1">
    <citation type="journal article" date="2024" name="Commun. Biol.">
        <title>Comparative genomic analysis of thermophilic fungi reveals convergent evolutionary adaptations and gene losses.</title>
        <authorList>
            <person name="Steindorff A.S."/>
            <person name="Aguilar-Pontes M.V."/>
            <person name="Robinson A.J."/>
            <person name="Andreopoulos B."/>
            <person name="LaButti K."/>
            <person name="Kuo A."/>
            <person name="Mondo S."/>
            <person name="Riley R."/>
            <person name="Otillar R."/>
            <person name="Haridas S."/>
            <person name="Lipzen A."/>
            <person name="Grimwood J."/>
            <person name="Schmutz J."/>
            <person name="Clum A."/>
            <person name="Reid I.D."/>
            <person name="Moisan M.C."/>
            <person name="Butler G."/>
            <person name="Nguyen T.T.M."/>
            <person name="Dewar K."/>
            <person name="Conant G."/>
            <person name="Drula E."/>
            <person name="Henrissat B."/>
            <person name="Hansel C."/>
            <person name="Singer S."/>
            <person name="Hutchinson M.I."/>
            <person name="de Vries R.P."/>
            <person name="Natvig D.O."/>
            <person name="Powell A.J."/>
            <person name="Tsang A."/>
            <person name="Grigoriev I.V."/>
        </authorList>
    </citation>
    <scope>NUCLEOTIDE SEQUENCE [LARGE SCALE GENOMIC DNA]</scope>
    <source>
        <strain evidence="3 4">CBS 494.80</strain>
    </source>
</reference>
<evidence type="ECO:0000256" key="1">
    <source>
        <dbReference type="ARBA" id="ARBA00007409"/>
    </source>
</evidence>
<evidence type="ECO:0000313" key="4">
    <source>
        <dbReference type="Proteomes" id="UP001595075"/>
    </source>
</evidence>
<dbReference type="SUPFAM" id="SSF47616">
    <property type="entry name" value="GST C-terminal domain-like"/>
    <property type="match status" value="1"/>
</dbReference>
<accession>A0ABR4BWY7</accession>
<dbReference type="SUPFAM" id="SSF52833">
    <property type="entry name" value="Thioredoxin-like"/>
    <property type="match status" value="1"/>
</dbReference>
<name>A0ABR4BWY7_9HELO</name>
<proteinExistence type="inferred from homology"/>
<evidence type="ECO:0000313" key="3">
    <source>
        <dbReference type="EMBL" id="KAL2061862.1"/>
    </source>
</evidence>
<gene>
    <name evidence="3" type="ORF">VTL71DRAFT_7240</name>
</gene>
<dbReference type="Pfam" id="PF13409">
    <property type="entry name" value="GST_N_2"/>
    <property type="match status" value="1"/>
</dbReference>
<evidence type="ECO:0000259" key="2">
    <source>
        <dbReference type="PROSITE" id="PS50405"/>
    </source>
</evidence>
<dbReference type="Pfam" id="PF13410">
    <property type="entry name" value="GST_C_2"/>
    <property type="match status" value="1"/>
</dbReference>
<dbReference type="PROSITE" id="PS50405">
    <property type="entry name" value="GST_CTER"/>
    <property type="match status" value="1"/>
</dbReference>
<keyword evidence="4" id="KW-1185">Reference proteome</keyword>
<comment type="caution">
    <text evidence="3">The sequence shown here is derived from an EMBL/GenBank/DDBJ whole genome shotgun (WGS) entry which is preliminary data.</text>
</comment>
<dbReference type="Gene3D" id="1.20.1050.10">
    <property type="match status" value="1"/>
</dbReference>
<feature type="domain" description="GST C-terminal" evidence="2">
    <location>
        <begin position="117"/>
        <end position="256"/>
    </location>
</feature>
<dbReference type="InterPro" id="IPR036249">
    <property type="entry name" value="Thioredoxin-like_sf"/>
</dbReference>
<dbReference type="Gene3D" id="3.40.30.10">
    <property type="entry name" value="Glutaredoxin"/>
    <property type="match status" value="1"/>
</dbReference>